<comment type="similarity">
    <text evidence="2 4">Belongs to the Mediator complex subunit 20 family.</text>
</comment>
<evidence type="ECO:0000313" key="5">
    <source>
        <dbReference type="EMBL" id="KAG0583088.1"/>
    </source>
</evidence>
<dbReference type="GO" id="GO:0006357">
    <property type="term" value="P:regulation of transcription by RNA polymerase II"/>
    <property type="evidence" value="ECO:0007669"/>
    <property type="project" value="InterPro"/>
</dbReference>
<protein>
    <recommendedName>
        <fullName evidence="4">Mediator of RNA polymerase II transcription subunit 20</fullName>
    </recommendedName>
    <alternativeName>
        <fullName evidence="4">Mediator complex subunit 20</fullName>
    </alternativeName>
</protein>
<evidence type="ECO:0000313" key="6">
    <source>
        <dbReference type="Proteomes" id="UP000822688"/>
    </source>
</evidence>
<keyword evidence="4" id="KW-0805">Transcription regulation</keyword>
<keyword evidence="4" id="KW-0010">Activator</keyword>
<keyword evidence="3 4" id="KW-0539">Nucleus</keyword>
<comment type="function">
    <text evidence="4">Component of the Mediator complex, a coactivator involved in the regulated transcription of nearly all RNA polymerase II-dependent genes. Mediator functions as a bridge to convey information from gene-specific regulatory proteins to the basal RNA polymerase II transcription machinery. Mediator is recruited to promoters by direct interactions with regulatory proteins and serves as a scaffold for the assembly of a functional preinitiation complex with RNA polymerase II and the general transcription factors.</text>
</comment>
<evidence type="ECO:0000256" key="3">
    <source>
        <dbReference type="ARBA" id="ARBA00023242"/>
    </source>
</evidence>
<comment type="subcellular location">
    <subcellularLocation>
        <location evidence="1 4">Nucleus</location>
    </subcellularLocation>
</comment>
<comment type="caution">
    <text evidence="5">The sequence shown here is derived from an EMBL/GenBank/DDBJ whole genome shotgun (WGS) entry which is preliminary data.</text>
</comment>
<evidence type="ECO:0000256" key="2">
    <source>
        <dbReference type="ARBA" id="ARBA00010743"/>
    </source>
</evidence>
<accession>A0A8T0IKK5</accession>
<dbReference type="EMBL" id="CM026423">
    <property type="protein sequence ID" value="KAG0583088.1"/>
    <property type="molecule type" value="Genomic_DNA"/>
</dbReference>
<dbReference type="Pfam" id="PF08612">
    <property type="entry name" value="Med20"/>
    <property type="match status" value="1"/>
</dbReference>
<comment type="subunit">
    <text evidence="4">Component of the Mediator complex.</text>
</comment>
<reference evidence="5" key="1">
    <citation type="submission" date="2020-06" db="EMBL/GenBank/DDBJ databases">
        <title>WGS assembly of Ceratodon purpureus strain R40.</title>
        <authorList>
            <person name="Carey S.B."/>
            <person name="Jenkins J."/>
            <person name="Shu S."/>
            <person name="Lovell J.T."/>
            <person name="Sreedasyam A."/>
            <person name="Maumus F."/>
            <person name="Tiley G.P."/>
            <person name="Fernandez-Pozo N."/>
            <person name="Barry K."/>
            <person name="Chen C."/>
            <person name="Wang M."/>
            <person name="Lipzen A."/>
            <person name="Daum C."/>
            <person name="Saski C.A."/>
            <person name="Payton A.C."/>
            <person name="Mcbreen J.C."/>
            <person name="Conrad R.E."/>
            <person name="Kollar L.M."/>
            <person name="Olsson S."/>
            <person name="Huttunen S."/>
            <person name="Landis J.B."/>
            <person name="Wickett N.J."/>
            <person name="Johnson M.G."/>
            <person name="Rensing S.A."/>
            <person name="Grimwood J."/>
            <person name="Schmutz J."/>
            <person name="Mcdaniel S.F."/>
        </authorList>
    </citation>
    <scope>NUCLEOTIDE SEQUENCE</scope>
    <source>
        <strain evidence="5">R40</strain>
    </source>
</reference>
<dbReference type="GO" id="GO:0003713">
    <property type="term" value="F:transcription coactivator activity"/>
    <property type="evidence" value="ECO:0007669"/>
    <property type="project" value="TreeGrafter"/>
</dbReference>
<evidence type="ECO:0000256" key="1">
    <source>
        <dbReference type="ARBA" id="ARBA00004123"/>
    </source>
</evidence>
<dbReference type="OrthoDB" id="1854899at2759"/>
<keyword evidence="4" id="KW-0804">Transcription</keyword>
<dbReference type="AlphaFoldDB" id="A0A8T0IKK5"/>
<evidence type="ECO:0000256" key="4">
    <source>
        <dbReference type="RuleBase" id="RU364152"/>
    </source>
</evidence>
<dbReference type="GO" id="GO:0016592">
    <property type="term" value="C:mediator complex"/>
    <property type="evidence" value="ECO:0007669"/>
    <property type="project" value="InterPro"/>
</dbReference>
<dbReference type="InterPro" id="IPR013921">
    <property type="entry name" value="Mediator_Med20"/>
</dbReference>
<name>A0A8T0IKK5_CERPU</name>
<proteinExistence type="inferred from homology"/>
<gene>
    <name evidence="4" type="primary">MED20</name>
    <name evidence="5" type="ORF">KC19_3G108400</name>
</gene>
<keyword evidence="6" id="KW-1185">Reference proteome</keyword>
<dbReference type="PANTHER" id="PTHR12465">
    <property type="entry name" value="UBIQUITIN SPECIFIC PROTEASE HOMOLOG 49"/>
    <property type="match status" value="1"/>
</dbReference>
<dbReference type="PANTHER" id="PTHR12465:SF0">
    <property type="entry name" value="MEDIATOR OF RNA POLYMERASE II TRANSCRIPTION SUBUNIT 20"/>
    <property type="match status" value="1"/>
</dbReference>
<sequence>MTVKWLYYWQPNVGGTMSSQTLFDAFKRIEALHGSKTFRWQITASQFRPNQRDSPVPPVDCARELWGVSFSEVPDKYFFALRQDHMVVEADATMQAIMEKLQVYRNRLTILFEGFQYELGDFHIKAGRAVLAHTENLRGIVLEVDYKPLSSVEQSRRVVEDFMKVLNKGVVTGQFIPLDPNFPEYSLPDLYSWQHTSLQYVTLMAHVLSQQRT</sequence>
<organism evidence="5 6">
    <name type="scientific">Ceratodon purpureus</name>
    <name type="common">Fire moss</name>
    <name type="synonym">Dicranum purpureum</name>
    <dbReference type="NCBI Taxonomy" id="3225"/>
    <lineage>
        <taxon>Eukaryota</taxon>
        <taxon>Viridiplantae</taxon>
        <taxon>Streptophyta</taxon>
        <taxon>Embryophyta</taxon>
        <taxon>Bryophyta</taxon>
        <taxon>Bryophytina</taxon>
        <taxon>Bryopsida</taxon>
        <taxon>Dicranidae</taxon>
        <taxon>Pseudoditrichales</taxon>
        <taxon>Ditrichaceae</taxon>
        <taxon>Ceratodon</taxon>
    </lineage>
</organism>
<dbReference type="Proteomes" id="UP000822688">
    <property type="component" value="Chromosome 3"/>
</dbReference>